<name>A0ABQ1RA74_9ALTE</name>
<sequence length="116" mass="12124">MRNVKITPPVNNAAANKPLSRTSNDGIDRADDVASLSGPPETSISAANSDDGKISATLKISASGTDAMVYIGIICQGTNQQSTAATRSFRLIFTGPLLSIRDAHSALKVIIKLVNK</sequence>
<feature type="region of interest" description="Disordered" evidence="1">
    <location>
        <begin position="1"/>
        <end position="48"/>
    </location>
</feature>
<proteinExistence type="predicted"/>
<evidence type="ECO:0000313" key="2">
    <source>
        <dbReference type="EMBL" id="GGD61227.1"/>
    </source>
</evidence>
<evidence type="ECO:0000313" key="3">
    <source>
        <dbReference type="Proteomes" id="UP000614272"/>
    </source>
</evidence>
<dbReference type="EMBL" id="BMGJ01000005">
    <property type="protein sequence ID" value="GGD61227.1"/>
    <property type="molecule type" value="Genomic_DNA"/>
</dbReference>
<organism evidence="2 3">
    <name type="scientific">Lacimicrobium alkaliphilum</name>
    <dbReference type="NCBI Taxonomy" id="1526571"/>
    <lineage>
        <taxon>Bacteria</taxon>
        <taxon>Pseudomonadati</taxon>
        <taxon>Pseudomonadota</taxon>
        <taxon>Gammaproteobacteria</taxon>
        <taxon>Alteromonadales</taxon>
        <taxon>Alteromonadaceae</taxon>
        <taxon>Lacimicrobium</taxon>
    </lineage>
</organism>
<gene>
    <name evidence="2" type="ORF">GCM10011357_15710</name>
</gene>
<dbReference type="Proteomes" id="UP000614272">
    <property type="component" value="Unassembled WGS sequence"/>
</dbReference>
<comment type="caution">
    <text evidence="2">The sequence shown here is derived from an EMBL/GenBank/DDBJ whole genome shotgun (WGS) entry which is preliminary data.</text>
</comment>
<keyword evidence="3" id="KW-1185">Reference proteome</keyword>
<evidence type="ECO:0000256" key="1">
    <source>
        <dbReference type="SAM" id="MobiDB-lite"/>
    </source>
</evidence>
<accession>A0ABQ1RA74</accession>
<protein>
    <submittedName>
        <fullName evidence="2">Uncharacterized protein</fullName>
    </submittedName>
</protein>
<reference evidence="3" key="1">
    <citation type="journal article" date="2019" name="Int. J. Syst. Evol. Microbiol.">
        <title>The Global Catalogue of Microorganisms (GCM) 10K type strain sequencing project: providing services to taxonomists for standard genome sequencing and annotation.</title>
        <authorList>
            <consortium name="The Broad Institute Genomics Platform"/>
            <consortium name="The Broad Institute Genome Sequencing Center for Infectious Disease"/>
            <person name="Wu L."/>
            <person name="Ma J."/>
        </authorList>
    </citation>
    <scope>NUCLEOTIDE SEQUENCE [LARGE SCALE GENOMIC DNA]</scope>
    <source>
        <strain evidence="3">CGMCC 1.12923</strain>
    </source>
</reference>
<feature type="compositionally biased region" description="Polar residues" evidence="1">
    <location>
        <begin position="9"/>
        <end position="25"/>
    </location>
</feature>